<name>A0A1F8CTH6_9BACT</name>
<dbReference type="EMBL" id="MGHY01000009">
    <property type="protein sequence ID" value="OGM79637.1"/>
    <property type="molecule type" value="Genomic_DNA"/>
</dbReference>
<organism evidence="1 2">
    <name type="scientific">Candidatus Woesebacteria bacterium RIFOXYB1_FULL_38_16</name>
    <dbReference type="NCBI Taxonomy" id="1802538"/>
    <lineage>
        <taxon>Bacteria</taxon>
        <taxon>Candidatus Woeseibacteriota</taxon>
    </lineage>
</organism>
<protein>
    <submittedName>
        <fullName evidence="1">Uncharacterized protein</fullName>
    </submittedName>
</protein>
<gene>
    <name evidence="1" type="ORF">A2382_01810</name>
</gene>
<reference evidence="1 2" key="1">
    <citation type="journal article" date="2016" name="Nat. Commun.">
        <title>Thousands of microbial genomes shed light on interconnected biogeochemical processes in an aquifer system.</title>
        <authorList>
            <person name="Anantharaman K."/>
            <person name="Brown C.T."/>
            <person name="Hug L.A."/>
            <person name="Sharon I."/>
            <person name="Castelle C.J."/>
            <person name="Probst A.J."/>
            <person name="Thomas B.C."/>
            <person name="Singh A."/>
            <person name="Wilkins M.J."/>
            <person name="Karaoz U."/>
            <person name="Brodie E.L."/>
            <person name="Williams K.H."/>
            <person name="Hubbard S.S."/>
            <person name="Banfield J.F."/>
        </authorList>
    </citation>
    <scope>NUCLEOTIDE SEQUENCE [LARGE SCALE GENOMIC DNA]</scope>
</reference>
<dbReference type="STRING" id="1802538.A2382_01810"/>
<proteinExistence type="predicted"/>
<dbReference type="Proteomes" id="UP000178999">
    <property type="component" value="Unassembled WGS sequence"/>
</dbReference>
<evidence type="ECO:0000313" key="1">
    <source>
        <dbReference type="EMBL" id="OGM79637.1"/>
    </source>
</evidence>
<sequence length="63" mass="7578">MAKEKEPAYTRIRIDFNAIQNKPDFENDPMEQIEEWVIRSVPESLREKMLQDIENIRKGKTRT</sequence>
<accession>A0A1F8CTH6</accession>
<evidence type="ECO:0000313" key="2">
    <source>
        <dbReference type="Proteomes" id="UP000178999"/>
    </source>
</evidence>
<comment type="caution">
    <text evidence="1">The sequence shown here is derived from an EMBL/GenBank/DDBJ whole genome shotgun (WGS) entry which is preliminary data.</text>
</comment>
<dbReference type="AlphaFoldDB" id="A0A1F8CTH6"/>